<dbReference type="GO" id="GO:0071949">
    <property type="term" value="F:FAD binding"/>
    <property type="evidence" value="ECO:0007669"/>
    <property type="project" value="InterPro"/>
</dbReference>
<dbReference type="EMBL" id="JRKS01000017">
    <property type="protein sequence ID" value="KGJ07731.1"/>
    <property type="molecule type" value="Genomic_DNA"/>
</dbReference>
<dbReference type="SUPFAM" id="SSF55103">
    <property type="entry name" value="FAD-linked oxidases, C-terminal domain"/>
    <property type="match status" value="1"/>
</dbReference>
<dbReference type="PANTHER" id="PTHR11748">
    <property type="entry name" value="D-LACTATE DEHYDROGENASE"/>
    <property type="match status" value="1"/>
</dbReference>
<proteinExistence type="predicted"/>
<dbReference type="SUPFAM" id="SSF56176">
    <property type="entry name" value="FAD-binding/transporter-associated domain-like"/>
    <property type="match status" value="1"/>
</dbReference>
<dbReference type="STRING" id="690417.IC63_07480"/>
<feature type="domain" description="FAD-binding PCMH-type" evidence="3">
    <location>
        <begin position="1"/>
        <end position="166"/>
    </location>
</feature>
<gene>
    <name evidence="4" type="ORF">IC63_07480</name>
</gene>
<dbReference type="OrthoDB" id="9811557at2"/>
<evidence type="ECO:0000256" key="1">
    <source>
        <dbReference type="ARBA" id="ARBA00022630"/>
    </source>
</evidence>
<evidence type="ECO:0000259" key="3">
    <source>
        <dbReference type="PROSITE" id="PS51387"/>
    </source>
</evidence>
<dbReference type="InterPro" id="IPR036318">
    <property type="entry name" value="FAD-bd_PCMH-like_sf"/>
</dbReference>
<protein>
    <recommendedName>
        <fullName evidence="3">FAD-binding PCMH-type domain-containing protein</fullName>
    </recommendedName>
</protein>
<evidence type="ECO:0000313" key="5">
    <source>
        <dbReference type="Proteomes" id="UP000029917"/>
    </source>
</evidence>
<dbReference type="InterPro" id="IPR016166">
    <property type="entry name" value="FAD-bd_PCMH"/>
</dbReference>
<keyword evidence="1" id="KW-0285">Flavoprotein</keyword>
<dbReference type="Proteomes" id="UP000029917">
    <property type="component" value="Unassembled WGS sequence"/>
</dbReference>
<dbReference type="Pfam" id="PF01565">
    <property type="entry name" value="FAD_binding_4"/>
    <property type="match status" value="1"/>
</dbReference>
<dbReference type="Gene3D" id="3.30.465.10">
    <property type="match status" value="1"/>
</dbReference>
<keyword evidence="2" id="KW-0274">FAD</keyword>
<organism evidence="4 5">
    <name type="scientific">Paracoccus sphaerophysae</name>
    <dbReference type="NCBI Taxonomy" id="690417"/>
    <lineage>
        <taxon>Bacteria</taxon>
        <taxon>Pseudomonadati</taxon>
        <taxon>Pseudomonadota</taxon>
        <taxon>Alphaproteobacteria</taxon>
        <taxon>Rhodobacterales</taxon>
        <taxon>Paracoccaceae</taxon>
        <taxon>Paracoccus</taxon>
    </lineage>
</organism>
<comment type="caution">
    <text evidence="4">The sequence shown here is derived from an EMBL/GenBank/DDBJ whole genome shotgun (WGS) entry which is preliminary data.</text>
</comment>
<dbReference type="GO" id="GO:0003824">
    <property type="term" value="F:catalytic activity"/>
    <property type="evidence" value="ECO:0007669"/>
    <property type="project" value="InterPro"/>
</dbReference>
<dbReference type="AlphaFoldDB" id="A0A099FBY8"/>
<dbReference type="PANTHER" id="PTHR11748:SF103">
    <property type="entry name" value="GLYCOLATE OXIDASE SUBUNIT GLCE"/>
    <property type="match status" value="1"/>
</dbReference>
<dbReference type="RefSeq" id="WP_036718514.1">
    <property type="nucleotide sequence ID" value="NZ_JRKS01000017.1"/>
</dbReference>
<name>A0A099FBY8_9RHOB</name>
<dbReference type="InterPro" id="IPR006094">
    <property type="entry name" value="Oxid_FAD_bind_N"/>
</dbReference>
<reference evidence="4 5" key="1">
    <citation type="submission" date="2014-09" db="EMBL/GenBank/DDBJ databases">
        <authorList>
            <person name="McGinnis J.M."/>
            <person name="Wolfgang W.J."/>
        </authorList>
    </citation>
    <scope>NUCLEOTIDE SEQUENCE [LARGE SCALE GENOMIC DNA]</scope>
    <source>
        <strain evidence="4 5">HAMBI 3106</strain>
    </source>
</reference>
<dbReference type="PROSITE" id="PS51387">
    <property type="entry name" value="FAD_PCMH"/>
    <property type="match status" value="1"/>
</dbReference>
<sequence>MRPETEAELAAIIRGATAPLSPVGGGTRLRPGEGQGARLSTAGLRGITLYEPAAMTLVARAGTPLAEVQAALAAEGQRLAFEPDEAEGSTIGGVIAANASGPRRVKDGAARDSLIGVRFVDGSGAVIANGGRVMKNVTGYDLVKLMAGSRGTLGVLTEVSLKTQPVSPASATLTLAGLAADRSVAAMTAALTGPWDVSGAGRLPSGETVLRLEGLAGSVAIRAESLAARLAVFGPVETTEGDAAFADLRQIGRDMAAAAGPGRAVWRIVCRPSQAAALVAQLPGPTALDWGGALIWAETPAEWVPDLPPGAIAARVHGGPGLSLPPMAPALAALNDGVRGRFDPRGILAGAG</sequence>
<dbReference type="InterPro" id="IPR016164">
    <property type="entry name" value="FAD-linked_Oxase-like_C"/>
</dbReference>
<keyword evidence="5" id="KW-1185">Reference proteome</keyword>
<accession>A0A099FBY8</accession>
<evidence type="ECO:0000256" key="2">
    <source>
        <dbReference type="ARBA" id="ARBA00022827"/>
    </source>
</evidence>
<dbReference type="InterPro" id="IPR016169">
    <property type="entry name" value="FAD-bd_PCMH_sub2"/>
</dbReference>
<evidence type="ECO:0000313" key="4">
    <source>
        <dbReference type="EMBL" id="KGJ07731.1"/>
    </source>
</evidence>
<reference evidence="4 5" key="2">
    <citation type="submission" date="2014-10" db="EMBL/GenBank/DDBJ databases">
        <title>Paracoccus sanguinis sp. nov., isolated from clinical specimens of New York State patients.</title>
        <authorList>
            <person name="Mingle L.A."/>
            <person name="Cole J.A."/>
            <person name="Lapierre P."/>
            <person name="Musser K.A."/>
        </authorList>
    </citation>
    <scope>NUCLEOTIDE SEQUENCE [LARGE SCALE GENOMIC DNA]</scope>
    <source>
        <strain evidence="4 5">HAMBI 3106</strain>
    </source>
</reference>